<dbReference type="PANTHER" id="PTHR46928:SF1">
    <property type="entry name" value="MESENCHYME-SPECIFIC CELL SURFACE GLYCOPROTEIN"/>
    <property type="match status" value="1"/>
</dbReference>
<dbReference type="InterPro" id="IPR055188">
    <property type="entry name" value="Choice_anch_I"/>
</dbReference>
<dbReference type="Gene3D" id="2.130.10.10">
    <property type="entry name" value="YVTN repeat-like/Quinoprotein amine dehydrogenase"/>
    <property type="match status" value="1"/>
</dbReference>
<dbReference type="InterPro" id="IPR052956">
    <property type="entry name" value="Mesenchyme-surface_protein"/>
</dbReference>
<dbReference type="SUPFAM" id="SSF50969">
    <property type="entry name" value="YVTN repeat-like/Quinoprotein amine dehydrogenase"/>
    <property type="match status" value="1"/>
</dbReference>
<dbReference type="InterPro" id="IPR011044">
    <property type="entry name" value="Quino_amine_DH_bsu"/>
</dbReference>
<feature type="domain" description="Choice-of-anchor I" evidence="2">
    <location>
        <begin position="48"/>
        <end position="567"/>
    </location>
</feature>
<organism evidence="3 4">
    <name type="scientific">Rariglobus hedericola</name>
    <dbReference type="NCBI Taxonomy" id="2597822"/>
    <lineage>
        <taxon>Bacteria</taxon>
        <taxon>Pseudomonadati</taxon>
        <taxon>Verrucomicrobiota</taxon>
        <taxon>Opitutia</taxon>
        <taxon>Opitutales</taxon>
        <taxon>Opitutaceae</taxon>
        <taxon>Rariglobus</taxon>
    </lineage>
</organism>
<name>A0A556QRJ4_9BACT</name>
<dbReference type="Proteomes" id="UP000315648">
    <property type="component" value="Unassembled WGS sequence"/>
</dbReference>
<sequence length="598" mass="61827">MCAQAALNRWFFSMNHPARLLITALAAVAPFAVPAHAELNFLGGVSLPNSAEILSYDKATSSLLSTYSSATGQGVQIYTLGSNGALGAVRNVNLSGAAFALNDTFSLSSVVVDTQNRDFAVATLIPKANNTTQGKAVFFQVSTGTVLTTLDVGYHPDSVTITPDGTRIVIANEGEATGNPDNPSNVSTTPAAGSISVINLSGITNTAGIQGLTGSAVTTKTFEAANLANGVSIENLRNNRDVPIAATLGGVSRIASGDRYLDIEPEYITTTNTTAYISLQENNAIAVYDLATDKITAIHDLGTVNQRMDASNAGGDGINVNDTVAALRSPDTIAKFERAGTTYIVTANEGDYRPDDADRITYAAAVTAGLVDPATKAALDAQYAGNSTAPGALGNLRISKIDGDTNGDGKIDVVTTISSRSISIVNGNTGAVVFDSGSMIEDFVAANDPTTFNINAEGSTMANFAGTLDSRSRDKGPEIEAVAFGSVDGHDYIFAAAERQNGIFAFDVTDLNNIQIVDYYNLLTGENGGGDYRAPESLLFISAADSPTGKALLIAGFEISGSIAVFDLSGISAIPEPASAAALLGAASLGLVLCRRRR</sequence>
<evidence type="ECO:0000313" key="4">
    <source>
        <dbReference type="Proteomes" id="UP000315648"/>
    </source>
</evidence>
<reference evidence="3 4" key="1">
    <citation type="submission" date="2019-07" db="EMBL/GenBank/DDBJ databases">
        <title>Description of 53C-WASEF.</title>
        <authorList>
            <person name="Pitt A."/>
            <person name="Hahn M.W."/>
        </authorList>
    </citation>
    <scope>NUCLEOTIDE SEQUENCE [LARGE SCALE GENOMIC DNA]</scope>
    <source>
        <strain evidence="3 4">53C-WASEF</strain>
    </source>
</reference>
<dbReference type="OrthoDB" id="9801679at2"/>
<evidence type="ECO:0000313" key="3">
    <source>
        <dbReference type="EMBL" id="TSJ79264.1"/>
    </source>
</evidence>
<keyword evidence="1" id="KW-0732">Signal</keyword>
<comment type="caution">
    <text evidence="3">The sequence shown here is derived from an EMBL/GenBank/DDBJ whole genome shotgun (WGS) entry which is preliminary data.</text>
</comment>
<protein>
    <submittedName>
        <fullName evidence="3">PEP-CTERM sorting domain-containing protein</fullName>
    </submittedName>
</protein>
<feature type="signal peptide" evidence="1">
    <location>
        <begin position="1"/>
        <end position="37"/>
    </location>
</feature>
<feature type="chain" id="PRO_5022219847" evidence="1">
    <location>
        <begin position="38"/>
        <end position="598"/>
    </location>
</feature>
<gene>
    <name evidence="3" type="ORF">FPL22_08220</name>
</gene>
<proteinExistence type="predicted"/>
<dbReference type="InterPro" id="IPR015943">
    <property type="entry name" value="WD40/YVTN_repeat-like_dom_sf"/>
</dbReference>
<dbReference type="AlphaFoldDB" id="A0A556QRJ4"/>
<evidence type="ECO:0000259" key="2">
    <source>
        <dbReference type="Pfam" id="PF22494"/>
    </source>
</evidence>
<evidence type="ECO:0000256" key="1">
    <source>
        <dbReference type="SAM" id="SignalP"/>
    </source>
</evidence>
<accession>A0A556QRJ4</accession>
<dbReference type="NCBIfam" id="TIGR02595">
    <property type="entry name" value="PEP_CTERM"/>
    <property type="match status" value="1"/>
</dbReference>
<keyword evidence="4" id="KW-1185">Reference proteome</keyword>
<dbReference type="Pfam" id="PF22494">
    <property type="entry name" value="choice_anch_I"/>
    <property type="match status" value="1"/>
</dbReference>
<dbReference type="PANTHER" id="PTHR46928">
    <property type="entry name" value="MESENCHYME-SPECIFIC CELL SURFACE GLYCOPROTEIN"/>
    <property type="match status" value="1"/>
</dbReference>
<dbReference type="InterPro" id="IPR013424">
    <property type="entry name" value="Ice-binding_C"/>
</dbReference>
<dbReference type="EMBL" id="VMBG01000001">
    <property type="protein sequence ID" value="TSJ79264.1"/>
    <property type="molecule type" value="Genomic_DNA"/>
</dbReference>
<dbReference type="NCBIfam" id="NF038117">
    <property type="entry name" value="choice_anch_I"/>
    <property type="match status" value="1"/>
</dbReference>